<evidence type="ECO:0000256" key="4">
    <source>
        <dbReference type="ARBA" id="ARBA00022989"/>
    </source>
</evidence>
<gene>
    <name evidence="7" type="ORF">RF55_26076</name>
</gene>
<comment type="caution">
    <text evidence="7">The sequence shown here is derived from an EMBL/GenBank/DDBJ whole genome shotgun (WGS) entry which is preliminary data.</text>
</comment>
<dbReference type="STRING" id="67767.A0A0J7JUJ7"/>
<dbReference type="GO" id="GO:0022857">
    <property type="term" value="F:transmembrane transporter activity"/>
    <property type="evidence" value="ECO:0007669"/>
    <property type="project" value="InterPro"/>
</dbReference>
<feature type="transmembrane region" description="Helical" evidence="6">
    <location>
        <begin position="28"/>
        <end position="57"/>
    </location>
</feature>
<evidence type="ECO:0000256" key="6">
    <source>
        <dbReference type="SAM" id="Phobius"/>
    </source>
</evidence>
<dbReference type="PANTHER" id="PTHR45649">
    <property type="entry name" value="AMINO-ACID PERMEASE BAT1"/>
    <property type="match status" value="1"/>
</dbReference>
<evidence type="ECO:0000256" key="5">
    <source>
        <dbReference type="ARBA" id="ARBA00023136"/>
    </source>
</evidence>
<dbReference type="Pfam" id="PF13520">
    <property type="entry name" value="AA_permease_2"/>
    <property type="match status" value="1"/>
</dbReference>
<evidence type="ECO:0000313" key="8">
    <source>
        <dbReference type="Proteomes" id="UP000036403"/>
    </source>
</evidence>
<keyword evidence="4 6" id="KW-1133">Transmembrane helix</keyword>
<keyword evidence="5 6" id="KW-0472">Membrane</keyword>
<dbReference type="AlphaFoldDB" id="A0A0J7JUJ7"/>
<dbReference type="Proteomes" id="UP000036403">
    <property type="component" value="Unassembled WGS sequence"/>
</dbReference>
<proteinExistence type="predicted"/>
<dbReference type="PaxDb" id="67767-A0A0J7JUJ7"/>
<accession>A0A0J7JUJ7</accession>
<feature type="transmembrane region" description="Helical" evidence="6">
    <location>
        <begin position="144"/>
        <end position="163"/>
    </location>
</feature>
<sequence>MAVPFGLSTTLFITLTNGQAVSVLWGWVLVSLISVCIAASLAEICAVFPTAGGVYYWSAMLSTRRWAPLVSFVDGWLTLVGNWTVTLSINFSGAQLLLSAITIFNPDYVANPWQTVLCFWAVMLFCALVNAFGSRYLHLINNICIYWTAASVLIILVTLLVMADHRRSADFVFTHYDASASGWPSG</sequence>
<protein>
    <submittedName>
        <fullName evidence="7">Amino acid permease</fullName>
    </submittedName>
</protein>
<organism evidence="7 8">
    <name type="scientific">Lasius niger</name>
    <name type="common">Black garden ant</name>
    <dbReference type="NCBI Taxonomy" id="67767"/>
    <lineage>
        <taxon>Eukaryota</taxon>
        <taxon>Metazoa</taxon>
        <taxon>Ecdysozoa</taxon>
        <taxon>Arthropoda</taxon>
        <taxon>Hexapoda</taxon>
        <taxon>Insecta</taxon>
        <taxon>Pterygota</taxon>
        <taxon>Neoptera</taxon>
        <taxon>Endopterygota</taxon>
        <taxon>Hymenoptera</taxon>
        <taxon>Apocrita</taxon>
        <taxon>Aculeata</taxon>
        <taxon>Formicoidea</taxon>
        <taxon>Formicidae</taxon>
        <taxon>Formicinae</taxon>
        <taxon>Lasius</taxon>
        <taxon>Lasius</taxon>
    </lineage>
</organism>
<dbReference type="OrthoDB" id="3900342at2759"/>
<dbReference type="InterPro" id="IPR002293">
    <property type="entry name" value="AA/rel_permease1"/>
</dbReference>
<dbReference type="PANTHER" id="PTHR45649:SF3">
    <property type="entry name" value="POLYAMINE TRANSPORTER TPO5"/>
    <property type="match status" value="1"/>
</dbReference>
<feature type="transmembrane region" description="Helical" evidence="6">
    <location>
        <begin position="113"/>
        <end position="132"/>
    </location>
</feature>
<reference evidence="7 8" key="1">
    <citation type="submission" date="2015-04" db="EMBL/GenBank/DDBJ databases">
        <title>Lasius niger genome sequencing.</title>
        <authorList>
            <person name="Konorov E.A."/>
            <person name="Nikitin M.A."/>
            <person name="Kirill M.V."/>
            <person name="Chang P."/>
        </authorList>
    </citation>
    <scope>NUCLEOTIDE SEQUENCE [LARGE SCALE GENOMIC DNA]</scope>
    <source>
        <tissue evidence="7">Whole</tissue>
    </source>
</reference>
<keyword evidence="3 6" id="KW-0812">Transmembrane</keyword>
<dbReference type="GO" id="GO:0016020">
    <property type="term" value="C:membrane"/>
    <property type="evidence" value="ECO:0007669"/>
    <property type="project" value="UniProtKB-SubCell"/>
</dbReference>
<evidence type="ECO:0000313" key="7">
    <source>
        <dbReference type="EMBL" id="KMQ81526.1"/>
    </source>
</evidence>
<evidence type="ECO:0000256" key="1">
    <source>
        <dbReference type="ARBA" id="ARBA00004141"/>
    </source>
</evidence>
<name>A0A0J7JUJ7_LASNI</name>
<feature type="non-terminal residue" evidence="7">
    <location>
        <position position="186"/>
    </location>
</feature>
<evidence type="ECO:0000256" key="3">
    <source>
        <dbReference type="ARBA" id="ARBA00022692"/>
    </source>
</evidence>
<keyword evidence="8" id="KW-1185">Reference proteome</keyword>
<keyword evidence="2" id="KW-0813">Transport</keyword>
<feature type="transmembrane region" description="Helical" evidence="6">
    <location>
        <begin position="69"/>
        <end position="93"/>
    </location>
</feature>
<evidence type="ECO:0000256" key="2">
    <source>
        <dbReference type="ARBA" id="ARBA00022448"/>
    </source>
</evidence>
<dbReference type="EMBL" id="LBMM01034654">
    <property type="protein sequence ID" value="KMQ81526.1"/>
    <property type="molecule type" value="Genomic_DNA"/>
</dbReference>
<comment type="subcellular location">
    <subcellularLocation>
        <location evidence="1">Membrane</location>
        <topology evidence="1">Multi-pass membrane protein</topology>
    </subcellularLocation>
</comment>
<dbReference type="Gene3D" id="1.20.1740.10">
    <property type="entry name" value="Amino acid/polyamine transporter I"/>
    <property type="match status" value="1"/>
</dbReference>